<dbReference type="AlphaFoldDB" id="A0AAN6DRU8"/>
<accession>A0AAN6DRU8</accession>
<dbReference type="PRINTS" id="PR00385">
    <property type="entry name" value="P450"/>
</dbReference>
<proteinExistence type="inferred from homology"/>
<keyword evidence="6 8" id="KW-0503">Monooxygenase</keyword>
<dbReference type="InterPro" id="IPR002401">
    <property type="entry name" value="Cyt_P450_E_grp-I"/>
</dbReference>
<evidence type="ECO:0000256" key="8">
    <source>
        <dbReference type="RuleBase" id="RU000461"/>
    </source>
</evidence>
<dbReference type="InterPro" id="IPR017972">
    <property type="entry name" value="Cyt_P450_CS"/>
</dbReference>
<keyword evidence="9" id="KW-0812">Transmembrane</keyword>
<dbReference type="PROSITE" id="PS00086">
    <property type="entry name" value="CYTOCHROME_P450"/>
    <property type="match status" value="1"/>
</dbReference>
<dbReference type="PANTHER" id="PTHR24305:SF232">
    <property type="entry name" value="P450, PUTATIVE (EUROFUNG)-RELATED"/>
    <property type="match status" value="1"/>
</dbReference>
<dbReference type="GO" id="GO:0005506">
    <property type="term" value="F:iron ion binding"/>
    <property type="evidence" value="ECO:0007669"/>
    <property type="project" value="InterPro"/>
</dbReference>
<sequence length="517" mass="58292">MTETTITTTEAPVTKSAVLVAWTFLVAHPILLPFIALFGLLVARPLYRRYASPLRQFPGPYIASCSRVWKMWSVWTGKNEQHHIAIHKKYGPVVRTGPNEVSFSQPEAALELFKTGKGFHKTDFYGVFPPPENPDIFTETRESVHGVKKRYAATPYSLATMQQSVERIEETEQLLVSRLDDFATPNKVCDLGDYLHFFAFDVLGEVAFSKKFGFLEAGVDVDGAIKTIDDSQWYNGLIGQVPWLDHLFRRNPLWQYIPFLATKNALITKTALGQLEKRTNPHEKEVEYKDLLNSLIEAQKQHPEALGKGDVFAIAHGAIFAGSDSTASTMQSFCWQVLSNKRVHDKLMQEILSANLSEMVTYNEAQTLPYFQACLKEAMRINPAVGLNITRKVPPGGVELGGVKLPGGTEVAVNGWVLHRDTSIFGDDAEVYRPERWIEGDKEKIKMMERCMFQFGGGSHVCIGRHLALLEMNKVLPQLLRRYEIQLVNPGKPLEHHSSFFVVQWGLLVYLKLRGKA</sequence>
<dbReference type="Pfam" id="PF00067">
    <property type="entry name" value="p450"/>
    <property type="match status" value="1"/>
</dbReference>
<evidence type="ECO:0000256" key="2">
    <source>
        <dbReference type="ARBA" id="ARBA00010617"/>
    </source>
</evidence>
<feature type="transmembrane region" description="Helical" evidence="9">
    <location>
        <begin position="20"/>
        <end position="43"/>
    </location>
</feature>
<reference evidence="10" key="1">
    <citation type="journal article" date="2022" name="bioRxiv">
        <title>Deciphering the potential niche of two novel black yeast fungi from a biological soil crust based on their genomes, phenotypes, and melanin regulation.</title>
        <authorList>
            <consortium name="DOE Joint Genome Institute"/>
            <person name="Carr E.C."/>
            <person name="Barton Q."/>
            <person name="Grambo S."/>
            <person name="Sullivan M."/>
            <person name="Renfro C.M."/>
            <person name="Kuo A."/>
            <person name="Pangilinan J."/>
            <person name="Lipzen A."/>
            <person name="Keymanesh K."/>
            <person name="Savage E."/>
            <person name="Barry K."/>
            <person name="Grigoriev I.V."/>
            <person name="Riekhof W.R."/>
            <person name="Harris S.S."/>
        </authorList>
    </citation>
    <scope>NUCLEOTIDE SEQUENCE</scope>
    <source>
        <strain evidence="10">JF 03-4F</strain>
    </source>
</reference>
<keyword evidence="7 8" id="KW-0349">Heme</keyword>
<dbReference type="CDD" id="cd11060">
    <property type="entry name" value="CYP57A1-like"/>
    <property type="match status" value="1"/>
</dbReference>
<dbReference type="FunFam" id="1.10.630.10:FF:000050">
    <property type="entry name" value="Cytochrome P450 monooxygenase"/>
    <property type="match status" value="1"/>
</dbReference>
<dbReference type="EMBL" id="MU404357">
    <property type="protein sequence ID" value="KAI1610918.1"/>
    <property type="molecule type" value="Genomic_DNA"/>
</dbReference>
<dbReference type="PRINTS" id="PR00463">
    <property type="entry name" value="EP450I"/>
</dbReference>
<evidence type="ECO:0000256" key="1">
    <source>
        <dbReference type="ARBA" id="ARBA00001971"/>
    </source>
</evidence>
<comment type="cofactor">
    <cofactor evidence="1 7">
        <name>heme</name>
        <dbReference type="ChEBI" id="CHEBI:30413"/>
    </cofactor>
</comment>
<dbReference type="SUPFAM" id="SSF48264">
    <property type="entry name" value="Cytochrome P450"/>
    <property type="match status" value="1"/>
</dbReference>
<dbReference type="Gene3D" id="1.10.630.10">
    <property type="entry name" value="Cytochrome P450"/>
    <property type="match status" value="1"/>
</dbReference>
<evidence type="ECO:0000256" key="6">
    <source>
        <dbReference type="ARBA" id="ARBA00023033"/>
    </source>
</evidence>
<keyword evidence="5 7" id="KW-0408">Iron</keyword>
<dbReference type="Proteomes" id="UP001203852">
    <property type="component" value="Unassembled WGS sequence"/>
</dbReference>
<organism evidence="10 11">
    <name type="scientific">Exophiala viscosa</name>
    <dbReference type="NCBI Taxonomy" id="2486360"/>
    <lineage>
        <taxon>Eukaryota</taxon>
        <taxon>Fungi</taxon>
        <taxon>Dikarya</taxon>
        <taxon>Ascomycota</taxon>
        <taxon>Pezizomycotina</taxon>
        <taxon>Eurotiomycetes</taxon>
        <taxon>Chaetothyriomycetidae</taxon>
        <taxon>Chaetothyriales</taxon>
        <taxon>Herpotrichiellaceae</taxon>
        <taxon>Exophiala</taxon>
    </lineage>
</organism>
<evidence type="ECO:0000256" key="9">
    <source>
        <dbReference type="SAM" id="Phobius"/>
    </source>
</evidence>
<feature type="binding site" description="axial binding residue" evidence="7">
    <location>
        <position position="462"/>
    </location>
    <ligand>
        <name>heme</name>
        <dbReference type="ChEBI" id="CHEBI:30413"/>
    </ligand>
    <ligandPart>
        <name>Fe</name>
        <dbReference type="ChEBI" id="CHEBI:18248"/>
    </ligandPart>
</feature>
<keyword evidence="11" id="KW-1185">Reference proteome</keyword>
<comment type="caution">
    <text evidence="10">The sequence shown here is derived from an EMBL/GenBank/DDBJ whole genome shotgun (WGS) entry which is preliminary data.</text>
</comment>
<dbReference type="InterPro" id="IPR036396">
    <property type="entry name" value="Cyt_P450_sf"/>
</dbReference>
<evidence type="ECO:0000256" key="4">
    <source>
        <dbReference type="ARBA" id="ARBA00023002"/>
    </source>
</evidence>
<keyword evidence="3 7" id="KW-0479">Metal-binding</keyword>
<evidence type="ECO:0000256" key="7">
    <source>
        <dbReference type="PIRSR" id="PIRSR602401-1"/>
    </source>
</evidence>
<keyword evidence="9" id="KW-1133">Transmembrane helix</keyword>
<name>A0AAN6DRU8_9EURO</name>
<keyword evidence="9" id="KW-0472">Membrane</keyword>
<evidence type="ECO:0000256" key="3">
    <source>
        <dbReference type="ARBA" id="ARBA00022723"/>
    </source>
</evidence>
<comment type="similarity">
    <text evidence="2 8">Belongs to the cytochrome P450 family.</text>
</comment>
<dbReference type="GO" id="GO:0016705">
    <property type="term" value="F:oxidoreductase activity, acting on paired donors, with incorporation or reduction of molecular oxygen"/>
    <property type="evidence" value="ECO:0007669"/>
    <property type="project" value="InterPro"/>
</dbReference>
<evidence type="ECO:0000313" key="10">
    <source>
        <dbReference type="EMBL" id="KAI1610918.1"/>
    </source>
</evidence>
<evidence type="ECO:0000256" key="5">
    <source>
        <dbReference type="ARBA" id="ARBA00023004"/>
    </source>
</evidence>
<keyword evidence="4 8" id="KW-0560">Oxidoreductase</keyword>
<dbReference type="PANTHER" id="PTHR24305">
    <property type="entry name" value="CYTOCHROME P450"/>
    <property type="match status" value="1"/>
</dbReference>
<evidence type="ECO:0000313" key="11">
    <source>
        <dbReference type="Proteomes" id="UP001203852"/>
    </source>
</evidence>
<gene>
    <name evidence="10" type="ORF">EDD36DRAFT_306957</name>
</gene>
<dbReference type="GO" id="GO:0020037">
    <property type="term" value="F:heme binding"/>
    <property type="evidence" value="ECO:0007669"/>
    <property type="project" value="InterPro"/>
</dbReference>
<protein>
    <submittedName>
        <fullName evidence="10">Cytochrome P450 oxidoreductase</fullName>
    </submittedName>
</protein>
<dbReference type="InterPro" id="IPR001128">
    <property type="entry name" value="Cyt_P450"/>
</dbReference>
<dbReference type="InterPro" id="IPR050121">
    <property type="entry name" value="Cytochrome_P450_monoxygenase"/>
</dbReference>
<dbReference type="GO" id="GO:0004497">
    <property type="term" value="F:monooxygenase activity"/>
    <property type="evidence" value="ECO:0007669"/>
    <property type="project" value="UniProtKB-KW"/>
</dbReference>